<evidence type="ECO:0000313" key="3">
    <source>
        <dbReference type="Proteomes" id="UP000253370"/>
    </source>
</evidence>
<dbReference type="AlphaFoldDB" id="A0A365U3U7"/>
<proteinExistence type="predicted"/>
<keyword evidence="1" id="KW-0812">Transmembrane</keyword>
<name>A0A365U3U7_9RHOB</name>
<dbReference type="Pfam" id="PF06835">
    <property type="entry name" value="LptC"/>
    <property type="match status" value="1"/>
</dbReference>
<feature type="transmembrane region" description="Helical" evidence="1">
    <location>
        <begin position="12"/>
        <end position="33"/>
    </location>
</feature>
<dbReference type="OrthoDB" id="7871110at2"/>
<dbReference type="EMBL" id="QNTQ01000030">
    <property type="protein sequence ID" value="RBI82696.1"/>
    <property type="molecule type" value="Genomic_DNA"/>
</dbReference>
<dbReference type="InterPro" id="IPR010664">
    <property type="entry name" value="LipoPS_assembly_LptC-rel"/>
</dbReference>
<organism evidence="2 3">
    <name type="scientific">Rhodosalinus halophilus</name>
    <dbReference type="NCBI Taxonomy" id="2259333"/>
    <lineage>
        <taxon>Bacteria</taxon>
        <taxon>Pseudomonadati</taxon>
        <taxon>Pseudomonadota</taxon>
        <taxon>Alphaproteobacteria</taxon>
        <taxon>Rhodobacterales</taxon>
        <taxon>Paracoccaceae</taxon>
        <taxon>Rhodosalinus</taxon>
    </lineage>
</organism>
<protein>
    <recommendedName>
        <fullName evidence="4">Lipopolysaccharide export system protein LptC</fullName>
    </recommendedName>
</protein>
<gene>
    <name evidence="2" type="ORF">DRV85_18350</name>
</gene>
<comment type="caution">
    <text evidence="2">The sequence shown here is derived from an EMBL/GenBank/DDBJ whole genome shotgun (WGS) entry which is preliminary data.</text>
</comment>
<accession>A0A365U3U7</accession>
<reference evidence="2 3" key="1">
    <citation type="submission" date="2018-07" db="EMBL/GenBank/DDBJ databases">
        <title>Rhodosalinus sp. strain E84T genomic sequence and assembly.</title>
        <authorList>
            <person name="Liu Z.-W."/>
            <person name="Lu D.-C."/>
        </authorList>
    </citation>
    <scope>NUCLEOTIDE SEQUENCE [LARGE SCALE GENOMIC DNA]</scope>
    <source>
        <strain evidence="2 3">E84</strain>
    </source>
</reference>
<evidence type="ECO:0008006" key="4">
    <source>
        <dbReference type="Google" id="ProtNLM"/>
    </source>
</evidence>
<dbReference type="Proteomes" id="UP000253370">
    <property type="component" value="Unassembled WGS sequence"/>
</dbReference>
<keyword evidence="3" id="KW-1185">Reference proteome</keyword>
<evidence type="ECO:0000256" key="1">
    <source>
        <dbReference type="SAM" id="Phobius"/>
    </source>
</evidence>
<keyword evidence="1" id="KW-0472">Membrane</keyword>
<evidence type="ECO:0000313" key="2">
    <source>
        <dbReference type="EMBL" id="RBI82696.1"/>
    </source>
</evidence>
<keyword evidence="1" id="KW-1133">Transmembrane helix</keyword>
<sequence>MALGDNTYSRLVAWLKILLPLAALVMLSVLFLLSRQSDPTDIPRWIEGRPSDLTTGEQVTRPSYAGLTEDGTDLTVTARRARPEPGTEGRALAEELVATARLPDGSEVRLAARAGLLDEAAGEALLSGGVEIESSTGYRLQSERFRVDLDRLSMDSLGPVTGRGPAGRLSAGRMHVSGATEETGARLLFTEGVKLLYDPQG</sequence>